<sequence>STAVTASMEAMANMGIAASPGCRKFLIRQVCSGGATRVDMGLPGVTAAQDPYVWTLTWGLDAHRGHLVVKDAIRCVGGGERHP</sequence>
<feature type="non-terminal residue" evidence="1">
    <location>
        <position position="1"/>
    </location>
</feature>
<protein>
    <submittedName>
        <fullName evidence="1">Uncharacterized protein</fullName>
    </submittedName>
</protein>
<name>A0A0F9JF63_9ZZZZ</name>
<gene>
    <name evidence="1" type="ORF">LCGC14_1764010</name>
</gene>
<comment type="caution">
    <text evidence="1">The sequence shown here is derived from an EMBL/GenBank/DDBJ whole genome shotgun (WGS) entry which is preliminary data.</text>
</comment>
<accession>A0A0F9JF63</accession>
<dbReference type="AlphaFoldDB" id="A0A0F9JF63"/>
<reference evidence="1" key="1">
    <citation type="journal article" date="2015" name="Nature">
        <title>Complex archaea that bridge the gap between prokaryotes and eukaryotes.</title>
        <authorList>
            <person name="Spang A."/>
            <person name="Saw J.H."/>
            <person name="Jorgensen S.L."/>
            <person name="Zaremba-Niedzwiedzka K."/>
            <person name="Martijn J."/>
            <person name="Lind A.E."/>
            <person name="van Eijk R."/>
            <person name="Schleper C."/>
            <person name="Guy L."/>
            <person name="Ettema T.J."/>
        </authorList>
    </citation>
    <scope>NUCLEOTIDE SEQUENCE</scope>
</reference>
<organism evidence="1">
    <name type="scientific">marine sediment metagenome</name>
    <dbReference type="NCBI Taxonomy" id="412755"/>
    <lineage>
        <taxon>unclassified sequences</taxon>
        <taxon>metagenomes</taxon>
        <taxon>ecological metagenomes</taxon>
    </lineage>
</organism>
<evidence type="ECO:0000313" key="1">
    <source>
        <dbReference type="EMBL" id="KKM04456.1"/>
    </source>
</evidence>
<dbReference type="EMBL" id="LAZR01016449">
    <property type="protein sequence ID" value="KKM04456.1"/>
    <property type="molecule type" value="Genomic_DNA"/>
</dbReference>
<proteinExistence type="predicted"/>